<dbReference type="Gene3D" id="2.30.30.790">
    <property type="match status" value="1"/>
</dbReference>
<dbReference type="InterPro" id="IPR008991">
    <property type="entry name" value="Translation_prot_SH3-like_sf"/>
</dbReference>
<keyword evidence="2 6" id="KW-0689">Ribosomal protein</keyword>
<dbReference type="GO" id="GO:0006412">
    <property type="term" value="P:translation"/>
    <property type="evidence" value="ECO:0007669"/>
    <property type="project" value="InterPro"/>
</dbReference>
<dbReference type="GO" id="GO:0005840">
    <property type="term" value="C:ribosome"/>
    <property type="evidence" value="ECO:0007669"/>
    <property type="project" value="UniProtKB-KW"/>
</dbReference>
<evidence type="ECO:0000256" key="5">
    <source>
        <dbReference type="ARBA" id="ARBA00035493"/>
    </source>
</evidence>
<dbReference type="GO" id="GO:0003735">
    <property type="term" value="F:structural constituent of ribosome"/>
    <property type="evidence" value="ECO:0007669"/>
    <property type="project" value="InterPro"/>
</dbReference>
<dbReference type="Pfam" id="PF01245">
    <property type="entry name" value="Ribosomal_L19"/>
    <property type="match status" value="1"/>
</dbReference>
<organism evidence="6 7">
    <name type="scientific">Tremblaya princeps</name>
    <dbReference type="NCBI Taxonomy" id="189385"/>
    <lineage>
        <taxon>Bacteria</taxon>
        <taxon>Pseudomonadati</taxon>
        <taxon>Pseudomonadota</taxon>
        <taxon>Betaproteobacteria</taxon>
        <taxon>Candidatus Tremblayella</taxon>
    </lineage>
</organism>
<reference evidence="7" key="1">
    <citation type="submission" date="2016-01" db="EMBL/GenBank/DDBJ databases">
        <authorList>
            <person name="Husnik F."/>
        </authorList>
    </citation>
    <scope>NUCLEOTIDE SEQUENCE [LARGE SCALE GENOMIC DNA]</scope>
</reference>
<dbReference type="AlphaFoldDB" id="A0A143WNH2"/>
<comment type="similarity">
    <text evidence="1">Belongs to the bacterial ribosomal protein bL19 family.</text>
</comment>
<dbReference type="SUPFAM" id="SSF50104">
    <property type="entry name" value="Translation proteins SH3-like domain"/>
    <property type="match status" value="1"/>
</dbReference>
<dbReference type="EMBL" id="LN999011">
    <property type="protein sequence ID" value="CUX76675.1"/>
    <property type="molecule type" value="Genomic_DNA"/>
</dbReference>
<evidence type="ECO:0000256" key="3">
    <source>
        <dbReference type="ARBA" id="ARBA00023274"/>
    </source>
</evidence>
<dbReference type="InterPro" id="IPR038657">
    <property type="entry name" value="Ribosomal_bL19_sf"/>
</dbReference>
<dbReference type="GO" id="GO:1990904">
    <property type="term" value="C:ribonucleoprotein complex"/>
    <property type="evidence" value="ECO:0007669"/>
    <property type="project" value="UniProtKB-KW"/>
</dbReference>
<evidence type="ECO:0000313" key="7">
    <source>
        <dbReference type="Proteomes" id="UP000075242"/>
    </source>
</evidence>
<evidence type="ECO:0000256" key="4">
    <source>
        <dbReference type="ARBA" id="ARBA00035171"/>
    </source>
</evidence>
<proteinExistence type="inferred from homology"/>
<dbReference type="InterPro" id="IPR001857">
    <property type="entry name" value="Ribosomal_bL19"/>
</dbReference>
<evidence type="ECO:0000256" key="1">
    <source>
        <dbReference type="ARBA" id="ARBA00005781"/>
    </source>
</evidence>
<evidence type="ECO:0000256" key="2">
    <source>
        <dbReference type="ARBA" id="ARBA00022980"/>
    </source>
</evidence>
<sequence>MATPALRVLEAAAMGAAPGAPCICPRIGDAVAVGAGSGGRRGYAFDGVVIARRRRGLNTTIVVRRDHAGFRVDLTLRLHAQAIVTQDVRLRTGAQLASGSRP</sequence>
<name>A0A143WNH2_TREPR</name>
<accession>A0A143WNH2</accession>
<dbReference type="Proteomes" id="UP000075242">
    <property type="component" value="Chromosome I"/>
</dbReference>
<protein>
    <recommendedName>
        <fullName evidence="4">Large ribosomal subunit protein bL19</fullName>
    </recommendedName>
    <alternativeName>
        <fullName evidence="5">50S ribosomal protein L19</fullName>
    </alternativeName>
</protein>
<gene>
    <name evidence="6" type="primary">rplS</name>
    <name evidence="6" type="ORF">MHIR_TP00039</name>
</gene>
<evidence type="ECO:0000313" key="6">
    <source>
        <dbReference type="EMBL" id="CUX76675.1"/>
    </source>
</evidence>
<keyword evidence="3" id="KW-0687">Ribonucleoprotein</keyword>